<name>A0ABN1IUC7_9GAMM</name>
<evidence type="ECO:0000313" key="1">
    <source>
        <dbReference type="EMBL" id="GAA0721527.1"/>
    </source>
</evidence>
<proteinExistence type="predicted"/>
<evidence type="ECO:0000313" key="2">
    <source>
        <dbReference type="Proteomes" id="UP001501523"/>
    </source>
</evidence>
<organism evidence="1 2">
    <name type="scientific">Dokdonella soli</name>
    <dbReference type="NCBI Taxonomy" id="529810"/>
    <lineage>
        <taxon>Bacteria</taxon>
        <taxon>Pseudomonadati</taxon>
        <taxon>Pseudomonadota</taxon>
        <taxon>Gammaproteobacteria</taxon>
        <taxon>Lysobacterales</taxon>
        <taxon>Rhodanobacteraceae</taxon>
        <taxon>Dokdonella</taxon>
    </lineage>
</organism>
<gene>
    <name evidence="1" type="ORF">GCM10009105_31930</name>
</gene>
<accession>A0ABN1IUC7</accession>
<sequence length="84" mass="9607">MRINVIEAVNAQQAEIALLRIMVMLLHDHIHNKPALLKDFDEVTEDHAVRAMNSTMPEAFFQSFEECRAVYRESLVQSTARPAP</sequence>
<dbReference type="Proteomes" id="UP001501523">
    <property type="component" value="Unassembled WGS sequence"/>
</dbReference>
<dbReference type="RefSeq" id="WP_343792927.1">
    <property type="nucleotide sequence ID" value="NZ_BAAAEU010000024.1"/>
</dbReference>
<protein>
    <submittedName>
        <fullName evidence="1">Uncharacterized protein</fullName>
    </submittedName>
</protein>
<dbReference type="EMBL" id="BAAAEU010000024">
    <property type="protein sequence ID" value="GAA0721527.1"/>
    <property type="molecule type" value="Genomic_DNA"/>
</dbReference>
<keyword evidence="2" id="KW-1185">Reference proteome</keyword>
<reference evidence="1 2" key="1">
    <citation type="journal article" date="2019" name="Int. J. Syst. Evol. Microbiol.">
        <title>The Global Catalogue of Microorganisms (GCM) 10K type strain sequencing project: providing services to taxonomists for standard genome sequencing and annotation.</title>
        <authorList>
            <consortium name="The Broad Institute Genomics Platform"/>
            <consortium name="The Broad Institute Genome Sequencing Center for Infectious Disease"/>
            <person name="Wu L."/>
            <person name="Ma J."/>
        </authorList>
    </citation>
    <scope>NUCLEOTIDE SEQUENCE [LARGE SCALE GENOMIC DNA]</scope>
    <source>
        <strain evidence="1 2">JCM 15421</strain>
    </source>
</reference>
<comment type="caution">
    <text evidence="1">The sequence shown here is derived from an EMBL/GenBank/DDBJ whole genome shotgun (WGS) entry which is preliminary data.</text>
</comment>